<protein>
    <submittedName>
        <fullName evidence="1">Uncharacterized protein</fullName>
    </submittedName>
</protein>
<dbReference type="AlphaFoldDB" id="A0A2U9PDW6"/>
<reference evidence="1 2" key="1">
    <citation type="submission" date="2018-06" db="EMBL/GenBank/DDBJ databases">
        <title>The complete genome sequence of a nosiheptide producer Streptomyces actuosus ATCC 25421: deducing the ability of producing a new class III lantibiotics.</title>
        <authorList>
            <person name="Liu W."/>
            <person name="Sun F."/>
            <person name="Hu Y."/>
        </authorList>
    </citation>
    <scope>NUCLEOTIDE SEQUENCE [LARGE SCALE GENOMIC DNA]</scope>
    <source>
        <strain evidence="1 2">ATCC 25421</strain>
    </source>
</reference>
<evidence type="ECO:0000313" key="1">
    <source>
        <dbReference type="EMBL" id="AWT47061.1"/>
    </source>
</evidence>
<dbReference type="Proteomes" id="UP000247634">
    <property type="component" value="Chromosome"/>
</dbReference>
<dbReference type="RefSeq" id="WP_110634937.1">
    <property type="nucleotide sequence ID" value="NZ_CP029788.1"/>
</dbReference>
<evidence type="ECO:0000313" key="2">
    <source>
        <dbReference type="Proteomes" id="UP000247634"/>
    </source>
</evidence>
<organism evidence="1 2">
    <name type="scientific">Streptomyces actuosus</name>
    <dbReference type="NCBI Taxonomy" id="1885"/>
    <lineage>
        <taxon>Bacteria</taxon>
        <taxon>Bacillati</taxon>
        <taxon>Actinomycetota</taxon>
        <taxon>Actinomycetes</taxon>
        <taxon>Kitasatosporales</taxon>
        <taxon>Streptomycetaceae</taxon>
        <taxon>Streptomyces</taxon>
    </lineage>
</organism>
<dbReference type="KEGG" id="sact:DMT42_35610"/>
<dbReference type="OrthoDB" id="4283909at2"/>
<dbReference type="EMBL" id="CP029788">
    <property type="protein sequence ID" value="AWT47061.1"/>
    <property type="molecule type" value="Genomic_DNA"/>
</dbReference>
<keyword evidence="2" id="KW-1185">Reference proteome</keyword>
<accession>A0A2U9PDW6</accession>
<proteinExistence type="predicted"/>
<name>A0A2U9PDW6_STRAS</name>
<gene>
    <name evidence="1" type="ORF">DMT42_35610</name>
</gene>
<sequence>MTGPVWRPWRKAPGWETALDGDGRRVCAVCRSAVRSYTHRLYAAGSRWFERCVGLTWCPGCRVYSGTMVHVPRERVLADALAGLPAAQRERIARSEARLVQFLDRRGT</sequence>